<protein>
    <recommendedName>
        <fullName evidence="5">Polysaccharide chain length determinant N-terminal domain-containing protein</fullName>
    </recommendedName>
</protein>
<sequence>MNGIGATYLRIVLSRWKLILALVLTCTLLAWAVSQFYLAQKPKFEAAARLNIVPTAEELGYASRFVRGSTFDGGSVLLGTYAEFARTRPVVAPIVDRYIAEHAAAAGQSSAEWIKANTGAPSFSPGHILSILNYGEAPPLPLRDDMIESLLEGTTIETVEGTYLIRIAVEWDDPQSAAWFANALADAIIARADTASRNSGRELAGTIENRLDQKRAELAAVLKRSRDLKSSIGVVDIDRQKQSLLEARLTEQAALTTDRAARDAAASQVAALRRQAGGKLSSAQGVLDQTLAVEAPRASGLERSVAIREGRIGQLDRQIAGLGGYEDRVKALDDQATALQAEVTALTERVSFSQTENLANGPRIQLIERATPPLVRSSPKIFFNTVLGFIAGCALSACALLLLGAAPARRDDKDEEALEATALDHAHADPPRAIADVHPIRPEPARTAKRAVALASVAVAAEPERAPEPPRVHDDHHLSQALPRPIDPQGYSAAEIAAAGRMLADDAFIHLDDDRPVFVGAIGSDRDAQQLSQIVHGLLRRSGQRLHIVDGTQAGARWDAAAKPFVYLGGLSQSAHPDTLSRLPADALLMLAASGDERVYWREQVDTAALPSAHVVEFER</sequence>
<keyword evidence="1" id="KW-0175">Coiled coil</keyword>
<gene>
    <name evidence="3" type="ORF">HRV97_10815</name>
</gene>
<keyword evidence="2" id="KW-0812">Transmembrane</keyword>
<accession>A0ABX2JRH3</accession>
<proteinExistence type="predicted"/>
<reference evidence="3 4" key="1">
    <citation type="submission" date="2020-06" db="EMBL/GenBank/DDBJ databases">
        <title>Sphingomonas hominis sp. nov., a member of the Sphingomonas, isolated from the hair of a 22-year-old girl.</title>
        <authorList>
            <person name="Zhang D.-F."/>
            <person name="Cui X.-W."/>
        </authorList>
    </citation>
    <scope>NUCLEOTIDE SEQUENCE [LARGE SCALE GENOMIC DNA]</scope>
    <source>
        <strain evidence="3 4">HHU CXW</strain>
    </source>
</reference>
<evidence type="ECO:0000256" key="2">
    <source>
        <dbReference type="SAM" id="Phobius"/>
    </source>
</evidence>
<dbReference type="PANTHER" id="PTHR32309">
    <property type="entry name" value="TYROSINE-PROTEIN KINASE"/>
    <property type="match status" value="1"/>
</dbReference>
<feature type="transmembrane region" description="Helical" evidence="2">
    <location>
        <begin position="381"/>
        <end position="403"/>
    </location>
</feature>
<dbReference type="EMBL" id="JABULH010000004">
    <property type="protein sequence ID" value="NTS65652.1"/>
    <property type="molecule type" value="Genomic_DNA"/>
</dbReference>
<name>A0ABX2JRH3_9SPHN</name>
<comment type="caution">
    <text evidence="3">The sequence shown here is derived from an EMBL/GenBank/DDBJ whole genome shotgun (WGS) entry which is preliminary data.</text>
</comment>
<organism evidence="3 4">
    <name type="scientific">Sphingomonas hominis</name>
    <dbReference type="NCBI Taxonomy" id="2741495"/>
    <lineage>
        <taxon>Bacteria</taxon>
        <taxon>Pseudomonadati</taxon>
        <taxon>Pseudomonadota</taxon>
        <taxon>Alphaproteobacteria</taxon>
        <taxon>Sphingomonadales</taxon>
        <taxon>Sphingomonadaceae</taxon>
        <taxon>Sphingomonas</taxon>
    </lineage>
</organism>
<keyword evidence="2" id="KW-1133">Transmembrane helix</keyword>
<dbReference type="InterPro" id="IPR050445">
    <property type="entry name" value="Bact_polysacc_biosynth/exp"/>
</dbReference>
<dbReference type="PANTHER" id="PTHR32309:SF31">
    <property type="entry name" value="CAPSULAR EXOPOLYSACCHARIDE FAMILY"/>
    <property type="match status" value="1"/>
</dbReference>
<evidence type="ECO:0000313" key="3">
    <source>
        <dbReference type="EMBL" id="NTS65652.1"/>
    </source>
</evidence>
<evidence type="ECO:0000313" key="4">
    <source>
        <dbReference type="Proteomes" id="UP000621447"/>
    </source>
</evidence>
<dbReference type="Proteomes" id="UP000621447">
    <property type="component" value="Unassembled WGS sequence"/>
</dbReference>
<keyword evidence="2" id="KW-0472">Membrane</keyword>
<evidence type="ECO:0000256" key="1">
    <source>
        <dbReference type="SAM" id="Coils"/>
    </source>
</evidence>
<feature type="coiled-coil region" evidence="1">
    <location>
        <begin position="322"/>
        <end position="349"/>
    </location>
</feature>
<evidence type="ECO:0008006" key="5">
    <source>
        <dbReference type="Google" id="ProtNLM"/>
    </source>
</evidence>
<dbReference type="RefSeq" id="WP_174194284.1">
    <property type="nucleotide sequence ID" value="NZ_JABULH010000004.1"/>
</dbReference>
<keyword evidence="4" id="KW-1185">Reference proteome</keyword>